<evidence type="ECO:0000259" key="1">
    <source>
        <dbReference type="Pfam" id="PF14529"/>
    </source>
</evidence>
<dbReference type="AlphaFoldDB" id="F1LC14"/>
<dbReference type="Pfam" id="PF14529">
    <property type="entry name" value="Exo_endo_phos_2"/>
    <property type="match status" value="1"/>
</dbReference>
<dbReference type="PANTHER" id="PTHR23227:SF67">
    <property type="entry name" value="CRANIOFACIAL DEVELOPMENT PROTEIN 2-LIKE"/>
    <property type="match status" value="1"/>
</dbReference>
<organism evidence="2">
    <name type="scientific">Ascaris suum</name>
    <name type="common">Pig roundworm</name>
    <name type="synonym">Ascaris lumbricoides</name>
    <dbReference type="NCBI Taxonomy" id="6253"/>
    <lineage>
        <taxon>Eukaryota</taxon>
        <taxon>Metazoa</taxon>
        <taxon>Ecdysozoa</taxon>
        <taxon>Nematoda</taxon>
        <taxon>Chromadorea</taxon>
        <taxon>Rhabditida</taxon>
        <taxon>Spirurina</taxon>
        <taxon>Ascaridomorpha</taxon>
        <taxon>Ascaridoidea</taxon>
        <taxon>Ascarididae</taxon>
        <taxon>Ascaris</taxon>
    </lineage>
</organism>
<dbReference type="InterPro" id="IPR036691">
    <property type="entry name" value="Endo/exonu/phosph_ase_sf"/>
</dbReference>
<protein>
    <submittedName>
        <fullName evidence="2">Craniofacial development protein 2</fullName>
    </submittedName>
</protein>
<dbReference type="EMBL" id="JI176993">
    <property type="protein sequence ID" value="ADY47668.1"/>
    <property type="molecule type" value="mRNA"/>
</dbReference>
<dbReference type="GO" id="GO:0003824">
    <property type="term" value="F:catalytic activity"/>
    <property type="evidence" value="ECO:0007669"/>
    <property type="project" value="InterPro"/>
</dbReference>
<dbReference type="InterPro" id="IPR027124">
    <property type="entry name" value="Swc5/CFDP1/2"/>
</dbReference>
<dbReference type="SUPFAM" id="SSF56219">
    <property type="entry name" value="DNase I-like"/>
    <property type="match status" value="1"/>
</dbReference>
<name>F1LC14_ASCSU</name>
<proteinExistence type="evidence at transcript level"/>
<feature type="domain" description="Endonuclease/exonuclease/phosphatase" evidence="1">
    <location>
        <begin position="24"/>
        <end position="160"/>
    </location>
</feature>
<dbReference type="InterPro" id="IPR005135">
    <property type="entry name" value="Endo/exonuclease/phosphatase"/>
</dbReference>
<dbReference type="PANTHER" id="PTHR23227">
    <property type="entry name" value="BUCENTAUR RELATED"/>
    <property type="match status" value="1"/>
</dbReference>
<sequence length="328" mass="38153">MSFSSHSPRIAQIKIKINRRTNMRLIQIYAPHGGQSNEEYTQFLDDLTAVVNEERSTFTVIMGDFNAIVGARIPGEQSVGNFGLGTRNPRGQQLVDFCENNRMKITNTFFKKRHGKKWTWRSPSGDAKNEIDYILVNKAIIVKDTEVLNHFQTGSDHRLVRTKLRLNDKRLWARRKRNKSTEKLFDARLYTYALQHSHLTESEPTYANIVAKISQAAQIATTTRQKTSPLTKEIKELLEKRRKMERDANFRTKVEFCELNKLIKKKICENRYQKYLTITKQAVTTGKLKRARSSLVENKKRIIELRKSDGSLASETREIDHIVQEFYT</sequence>
<reference evidence="2" key="1">
    <citation type="journal article" date="2011" name="Genome Res.">
        <title>Deep small RNA sequencing from the nematode Ascaris reveals conservation, functional diversification, and novel developmental profiles.</title>
        <authorList>
            <person name="Wang J."/>
            <person name="Czech B."/>
            <person name="Crunk A."/>
            <person name="Wallace A."/>
            <person name="Mitreva M."/>
            <person name="Hannon G.J."/>
            <person name="Davis R.E."/>
        </authorList>
    </citation>
    <scope>NUCLEOTIDE SEQUENCE</scope>
</reference>
<evidence type="ECO:0000313" key="2">
    <source>
        <dbReference type="EMBL" id="ADY47668.1"/>
    </source>
</evidence>
<feature type="non-terminal residue" evidence="2">
    <location>
        <position position="328"/>
    </location>
</feature>
<dbReference type="Gene3D" id="3.60.10.10">
    <property type="entry name" value="Endonuclease/exonuclease/phosphatase"/>
    <property type="match status" value="1"/>
</dbReference>
<accession>F1LC14</accession>